<dbReference type="OrthoDB" id="9780430at2"/>
<reference evidence="3" key="1">
    <citation type="submission" date="2016-06" db="EMBL/GenBank/DDBJ databases">
        <authorList>
            <person name="Varghese N."/>
            <person name="Submissions Spin"/>
        </authorList>
    </citation>
    <scope>NUCLEOTIDE SEQUENCE [LARGE SCALE GENOMIC DNA]</scope>
    <source>
        <strain evidence="3">DSM 45161</strain>
    </source>
</reference>
<feature type="region of interest" description="Disordered" evidence="1">
    <location>
        <begin position="250"/>
        <end position="274"/>
    </location>
</feature>
<dbReference type="Pfam" id="PF13714">
    <property type="entry name" value="PEP_mutase"/>
    <property type="match status" value="1"/>
</dbReference>
<dbReference type="SUPFAM" id="SSF51621">
    <property type="entry name" value="Phosphoenolpyruvate/pyruvate domain"/>
    <property type="match status" value="1"/>
</dbReference>
<gene>
    <name evidence="2" type="ORF">GA0070614_2175</name>
</gene>
<dbReference type="GO" id="GO:0016829">
    <property type="term" value="F:lyase activity"/>
    <property type="evidence" value="ECO:0007669"/>
    <property type="project" value="UniProtKB-KW"/>
</dbReference>
<dbReference type="InterPro" id="IPR015813">
    <property type="entry name" value="Pyrv/PenolPyrv_kinase-like_dom"/>
</dbReference>
<dbReference type="CDD" id="cd00377">
    <property type="entry name" value="ICL_PEPM"/>
    <property type="match status" value="1"/>
</dbReference>
<dbReference type="EMBL" id="LT607753">
    <property type="protein sequence ID" value="SCG52934.1"/>
    <property type="molecule type" value="Genomic_DNA"/>
</dbReference>
<dbReference type="Proteomes" id="UP000198215">
    <property type="component" value="Chromosome I"/>
</dbReference>
<evidence type="ECO:0000256" key="1">
    <source>
        <dbReference type="SAM" id="MobiDB-lite"/>
    </source>
</evidence>
<keyword evidence="2" id="KW-0456">Lyase</keyword>
<feature type="compositionally biased region" description="Gly residues" evidence="1">
    <location>
        <begin position="263"/>
        <end position="274"/>
    </location>
</feature>
<dbReference type="RefSeq" id="WP_088975832.1">
    <property type="nucleotide sequence ID" value="NZ_LT607753.1"/>
</dbReference>
<sequence length="274" mass="27813">MTIRTAAALRALHRPGDPLILPNAWDAGSARAVADAGFPAVATSSAAVAEALGHADGEATPVGEMFDAVARVVRTVAVPVTADLERGYGLRPAELVERLLATGAAGLNLEDSDPRTRELCDVDEQADLLAAVRAAAGEALVVNARVDVFLRAGGDPAGGFDEGVRRARRYLAAGADCVYPILLADPALVGRFVAEVGGPVNVMLRPDTPTVAELARLGVARISLGSGVYAAARARAGAMLTALAAGGDPFPGRPVPVSRAGAGRAGPGRHGAPR</sequence>
<evidence type="ECO:0000313" key="3">
    <source>
        <dbReference type="Proteomes" id="UP000198215"/>
    </source>
</evidence>
<name>A0A1C5I3Q5_9ACTN</name>
<keyword evidence="3" id="KW-1185">Reference proteome</keyword>
<organism evidence="2 3">
    <name type="scientific">Micromonospora coxensis</name>
    <dbReference type="NCBI Taxonomy" id="356852"/>
    <lineage>
        <taxon>Bacteria</taxon>
        <taxon>Bacillati</taxon>
        <taxon>Actinomycetota</taxon>
        <taxon>Actinomycetes</taxon>
        <taxon>Micromonosporales</taxon>
        <taxon>Micromonosporaceae</taxon>
        <taxon>Micromonospora</taxon>
    </lineage>
</organism>
<accession>A0A1C5I3Q5</accession>
<evidence type="ECO:0000313" key="2">
    <source>
        <dbReference type="EMBL" id="SCG52934.1"/>
    </source>
</evidence>
<dbReference type="InterPro" id="IPR039556">
    <property type="entry name" value="ICL/PEPM"/>
</dbReference>
<protein>
    <submittedName>
        <fullName evidence="2">2-Methylisocitrate lyase, PEP mutase family</fullName>
    </submittedName>
</protein>
<dbReference type="InterPro" id="IPR040442">
    <property type="entry name" value="Pyrv_kinase-like_dom_sf"/>
</dbReference>
<dbReference type="Gene3D" id="3.20.20.60">
    <property type="entry name" value="Phosphoenolpyruvate-binding domains"/>
    <property type="match status" value="1"/>
</dbReference>
<dbReference type="AlphaFoldDB" id="A0A1C5I3Q5"/>
<dbReference type="PANTHER" id="PTHR42905">
    <property type="entry name" value="PHOSPHOENOLPYRUVATE CARBOXYLASE"/>
    <property type="match status" value="1"/>
</dbReference>
<proteinExistence type="predicted"/>
<dbReference type="PANTHER" id="PTHR42905:SF16">
    <property type="entry name" value="CARBOXYPHOSPHONOENOLPYRUVATE PHOSPHONOMUTASE-LIKE PROTEIN (AFU_ORTHOLOGUE AFUA_5G07230)"/>
    <property type="match status" value="1"/>
</dbReference>